<reference evidence="2 3" key="1">
    <citation type="submission" date="2020-08" db="EMBL/GenBank/DDBJ databases">
        <title>Cohnella phylogeny.</title>
        <authorList>
            <person name="Dunlap C."/>
        </authorList>
    </citation>
    <scope>NUCLEOTIDE SEQUENCE [LARGE SCALE GENOMIC DNA]</scope>
    <source>
        <strain evidence="2 3">DSM 103658</strain>
    </source>
</reference>
<proteinExistence type="predicted"/>
<dbReference type="RefSeq" id="WP_185179131.1">
    <property type="nucleotide sequence ID" value="NZ_CBCSEP010000017.1"/>
</dbReference>
<evidence type="ECO:0000256" key="1">
    <source>
        <dbReference type="SAM" id="Phobius"/>
    </source>
</evidence>
<dbReference type="EMBL" id="JACJVN010000039">
    <property type="protein sequence ID" value="MBB6677855.1"/>
    <property type="molecule type" value="Genomic_DNA"/>
</dbReference>
<dbReference type="NCBIfam" id="NF042414">
    <property type="entry name" value="CLC_0170_fam"/>
    <property type="match status" value="1"/>
</dbReference>
<sequence>MGTGTFASSYEGYAILISLISGLLLLRIDAPSYQDDGHKTEKKAAQALGWFNVVLGGTAFLAKVIFSSF</sequence>
<name>A0A841TCW6_9BACL</name>
<evidence type="ECO:0000313" key="3">
    <source>
        <dbReference type="Proteomes" id="UP000574133"/>
    </source>
</evidence>
<gene>
    <name evidence="2" type="ORF">H4Q31_11020</name>
</gene>
<keyword evidence="3" id="KW-1185">Reference proteome</keyword>
<feature type="transmembrane region" description="Helical" evidence="1">
    <location>
        <begin position="6"/>
        <end position="26"/>
    </location>
</feature>
<feature type="transmembrane region" description="Helical" evidence="1">
    <location>
        <begin position="47"/>
        <end position="66"/>
    </location>
</feature>
<evidence type="ECO:0000313" key="2">
    <source>
        <dbReference type="EMBL" id="MBB6677855.1"/>
    </source>
</evidence>
<dbReference type="AlphaFoldDB" id="A0A841TCW6"/>
<keyword evidence="1" id="KW-0472">Membrane</keyword>
<organism evidence="2 3">
    <name type="scientific">Cohnella lubricantis</name>
    <dbReference type="NCBI Taxonomy" id="2163172"/>
    <lineage>
        <taxon>Bacteria</taxon>
        <taxon>Bacillati</taxon>
        <taxon>Bacillota</taxon>
        <taxon>Bacilli</taxon>
        <taxon>Bacillales</taxon>
        <taxon>Paenibacillaceae</taxon>
        <taxon>Cohnella</taxon>
    </lineage>
</organism>
<dbReference type="Proteomes" id="UP000574133">
    <property type="component" value="Unassembled WGS sequence"/>
</dbReference>
<protein>
    <submittedName>
        <fullName evidence="2">Uncharacterized protein</fullName>
    </submittedName>
</protein>
<accession>A0A841TCW6</accession>
<comment type="caution">
    <text evidence="2">The sequence shown here is derived from an EMBL/GenBank/DDBJ whole genome shotgun (WGS) entry which is preliminary data.</text>
</comment>
<dbReference type="InterPro" id="IPR049971">
    <property type="entry name" value="CLC_0170-like"/>
</dbReference>
<keyword evidence="1" id="KW-1133">Transmembrane helix</keyword>
<keyword evidence="1" id="KW-0812">Transmembrane</keyword>